<protein>
    <recommendedName>
        <fullName evidence="1">ATP synthase protein I</fullName>
    </recommendedName>
</protein>
<keyword evidence="4" id="KW-1185">Reference proteome</keyword>
<dbReference type="PIRSF" id="PIRSF032126">
    <property type="entry name" value="F0F1_ATP_synthase_subunit_I"/>
    <property type="match status" value="1"/>
</dbReference>
<evidence type="ECO:0000256" key="1">
    <source>
        <dbReference type="PIRNR" id="PIRNR032126"/>
    </source>
</evidence>
<keyword evidence="1" id="KW-0375">Hydrogen ion transport</keyword>
<keyword evidence="1" id="KW-0406">Ion transport</keyword>
<proteinExistence type="inferred from homology"/>
<sequence>MTDDDKADRLRRLDEQIARLKGTTGKPETSRVEDHHSQAQIAWRMVTELVAGLLIGLGVGMGLDALFGTKPFLLILFIGLGFFAGVRVMMRTAEEIGKNAGDRPAADDEG</sequence>
<comment type="caution">
    <text evidence="3">The sequence shown here is derived from an EMBL/GenBank/DDBJ whole genome shotgun (WGS) entry which is preliminary data.</text>
</comment>
<reference evidence="3 4" key="1">
    <citation type="submission" date="2023-09" db="EMBL/GenBank/DDBJ databases">
        <authorList>
            <person name="Rey-Velasco X."/>
        </authorList>
    </citation>
    <scope>NUCLEOTIDE SEQUENCE [LARGE SCALE GENOMIC DNA]</scope>
    <source>
        <strain evidence="3 4">F158</strain>
    </source>
</reference>
<name>A0ABU3DDN3_9RHOB</name>
<evidence type="ECO:0000313" key="4">
    <source>
        <dbReference type="Proteomes" id="UP001265259"/>
    </source>
</evidence>
<comment type="similarity">
    <text evidence="1">Belongs to the bacterial AtpI family.</text>
</comment>
<dbReference type="Proteomes" id="UP001265259">
    <property type="component" value="Unassembled WGS sequence"/>
</dbReference>
<keyword evidence="2" id="KW-0812">Transmembrane</keyword>
<dbReference type="Pfam" id="PF09527">
    <property type="entry name" value="ATPase_gene1"/>
    <property type="match status" value="1"/>
</dbReference>
<accession>A0ABU3DDN3</accession>
<feature type="transmembrane region" description="Helical" evidence="2">
    <location>
        <begin position="72"/>
        <end position="90"/>
    </location>
</feature>
<dbReference type="EMBL" id="JAVRHL010000001">
    <property type="protein sequence ID" value="MDT0681797.1"/>
    <property type="molecule type" value="Genomic_DNA"/>
</dbReference>
<dbReference type="InterPro" id="IPR032820">
    <property type="entry name" value="ATPase_put"/>
</dbReference>
<dbReference type="RefSeq" id="WP_311689561.1">
    <property type="nucleotide sequence ID" value="NZ_JAVRHL010000001.1"/>
</dbReference>
<gene>
    <name evidence="3" type="ORF">RM543_03795</name>
</gene>
<evidence type="ECO:0000313" key="3">
    <source>
        <dbReference type="EMBL" id="MDT0681797.1"/>
    </source>
</evidence>
<dbReference type="InterPro" id="IPR016989">
    <property type="entry name" value="Atp1_alphaprobac"/>
</dbReference>
<comment type="function">
    <text evidence="1">A possible function for this protein is to guide the assembly of the membrane sector of the ATPase enzyme complex.</text>
</comment>
<keyword evidence="2" id="KW-1133">Transmembrane helix</keyword>
<keyword evidence="1" id="KW-0813">Transport</keyword>
<feature type="transmembrane region" description="Helical" evidence="2">
    <location>
        <begin position="41"/>
        <end position="60"/>
    </location>
</feature>
<evidence type="ECO:0000256" key="2">
    <source>
        <dbReference type="SAM" id="Phobius"/>
    </source>
</evidence>
<keyword evidence="1 2" id="KW-0472">Membrane</keyword>
<organism evidence="3 4">
    <name type="scientific">Tropicimonas omnivorans</name>
    <dbReference type="NCBI Taxonomy" id="3075590"/>
    <lineage>
        <taxon>Bacteria</taxon>
        <taxon>Pseudomonadati</taxon>
        <taxon>Pseudomonadota</taxon>
        <taxon>Alphaproteobacteria</taxon>
        <taxon>Rhodobacterales</taxon>
        <taxon>Roseobacteraceae</taxon>
        <taxon>Tropicimonas</taxon>
    </lineage>
</organism>